<dbReference type="RefSeq" id="XP_030987733.1">
    <property type="nucleotide sequence ID" value="XM_031121060.1"/>
</dbReference>
<gene>
    <name evidence="2" type="ORF">PgNI_00983</name>
</gene>
<evidence type="ECO:0000313" key="2">
    <source>
        <dbReference type="RefSeq" id="XP_030987733.1"/>
    </source>
</evidence>
<reference evidence="2" key="3">
    <citation type="submission" date="2025-08" db="UniProtKB">
        <authorList>
            <consortium name="RefSeq"/>
        </authorList>
    </citation>
    <scope>IDENTIFICATION</scope>
    <source>
        <strain evidence="2">NI907</strain>
    </source>
</reference>
<dbReference type="AlphaFoldDB" id="A0A6P8BK90"/>
<dbReference type="GeneID" id="41955974"/>
<sequence length="124" mass="13927">MSSASASSACGVIENLRFVMEGSNIHRTALVLVQRHISEKNLQPSNIRQLRRMPFGDFLNTSVGWVDRPGEARLGHVGNPIAMDPEADHVTKRRAPMSCDRCKSRKTKVCFEFRSRETRNGLVC</sequence>
<name>A0A6P8BK90_PYRGI</name>
<accession>A0A6P8BK90</accession>
<dbReference type="KEGG" id="pgri:PgNI_00983"/>
<dbReference type="Proteomes" id="UP000515153">
    <property type="component" value="Unplaced"/>
</dbReference>
<proteinExistence type="predicted"/>
<protein>
    <submittedName>
        <fullName evidence="2">Uncharacterized protein</fullName>
    </submittedName>
</protein>
<evidence type="ECO:0000313" key="1">
    <source>
        <dbReference type="Proteomes" id="UP000515153"/>
    </source>
</evidence>
<reference evidence="2" key="1">
    <citation type="journal article" date="2019" name="Mol. Biol. Evol.">
        <title>Blast fungal genomes show frequent chromosomal changes, gene gains and losses, and effector gene turnover.</title>
        <authorList>
            <person name="Gomez Luciano L.B."/>
            <person name="Jason Tsai I."/>
            <person name="Chuma I."/>
            <person name="Tosa Y."/>
            <person name="Chen Y.H."/>
            <person name="Li J.Y."/>
            <person name="Li M.Y."/>
            <person name="Jade Lu M.Y."/>
            <person name="Nakayashiki H."/>
            <person name="Li W.H."/>
        </authorList>
    </citation>
    <scope>NUCLEOTIDE SEQUENCE</scope>
    <source>
        <strain evidence="2">NI907</strain>
    </source>
</reference>
<organism evidence="1 2">
    <name type="scientific">Pyricularia grisea</name>
    <name type="common">Crabgrass-specific blast fungus</name>
    <name type="synonym">Magnaporthe grisea</name>
    <dbReference type="NCBI Taxonomy" id="148305"/>
    <lineage>
        <taxon>Eukaryota</taxon>
        <taxon>Fungi</taxon>
        <taxon>Dikarya</taxon>
        <taxon>Ascomycota</taxon>
        <taxon>Pezizomycotina</taxon>
        <taxon>Sordariomycetes</taxon>
        <taxon>Sordariomycetidae</taxon>
        <taxon>Magnaporthales</taxon>
        <taxon>Pyriculariaceae</taxon>
        <taxon>Pyricularia</taxon>
    </lineage>
</organism>
<keyword evidence="1" id="KW-1185">Reference proteome</keyword>
<reference evidence="2" key="2">
    <citation type="submission" date="2019-10" db="EMBL/GenBank/DDBJ databases">
        <authorList>
            <consortium name="NCBI Genome Project"/>
        </authorList>
    </citation>
    <scope>NUCLEOTIDE SEQUENCE</scope>
    <source>
        <strain evidence="2">NI907</strain>
    </source>
</reference>